<keyword evidence="9" id="KW-1133">Transmembrane helix</keyword>
<evidence type="ECO:0000313" key="11">
    <source>
        <dbReference type="EMBL" id="QDU22819.1"/>
    </source>
</evidence>
<proteinExistence type="predicted"/>
<evidence type="ECO:0000256" key="1">
    <source>
        <dbReference type="ARBA" id="ARBA00012513"/>
    </source>
</evidence>
<accession>A0A517XZ80</accession>
<evidence type="ECO:0000256" key="8">
    <source>
        <dbReference type="SAM" id="MobiDB-lite"/>
    </source>
</evidence>
<dbReference type="SMART" id="SM00220">
    <property type="entry name" value="S_TKc"/>
    <property type="match status" value="1"/>
</dbReference>
<protein>
    <recommendedName>
        <fullName evidence="1">non-specific serine/threonine protein kinase</fullName>
        <ecNumber evidence="1">2.7.11.1</ecNumber>
    </recommendedName>
</protein>
<dbReference type="EC" id="2.7.11.1" evidence="1"/>
<keyword evidence="9" id="KW-0472">Membrane</keyword>
<feature type="region of interest" description="Disordered" evidence="8">
    <location>
        <begin position="56"/>
        <end position="90"/>
    </location>
</feature>
<name>A0A517XZ80_9BACT</name>
<dbReference type="GO" id="GO:0016787">
    <property type="term" value="F:hydrolase activity"/>
    <property type="evidence" value="ECO:0007669"/>
    <property type="project" value="InterPro"/>
</dbReference>
<sequence>MTEETLFAAALDRADPAERSAFLNAHCPDPEARRRVEELLAAHAAAGSFLNHPAVGADATATLPPTDPDSTQTRAGHEPGGAATGHAGGRAADPTEVLAFLSPPTRPGSLGRLAHYEVHEVLGVGGFGTVLKAFDDRLHRVVAVKVLAPQLAASGAARARFLREARTAAAVRDEHVVNVFAVSDDDAPVPFLVMELVAGQTLQQKLDKAGPLPPKEVLRIGAQIARGLAAAHRQGLIHRDIKPANILLENGVERVKVTDFGLARAADDASISQSGVVAGTPMYMSPEQARGDTLDTRSDLFSLGSVLYVLCTGRPPFRAENTLAVLKRVVEDDPRPVRDVNPEVPRWLADVVAKLHAKIPADRFQTAEEVADLLSGYLSELQQQGTVVSRVAPKPAPPLRPAKKRRRWPWVAAGCLLLVLLTPVLLVLLGIGLPAVQKLMNDDRGEVIVVRAAGLESVRALRDGDSPGDWQDVSNGQTLRLPPGHYTLEPRFAAGLTTKQWDVTATQGRFGGGSVSIGSTQVSRSARFEVVPGGRVTARVEVTRTSPGSAPPPPAVAPFDPAMAELQQKGWAAHLGVPVEFTHPSGVAFRLIPPGEFGMGYTDVELAAVRSSLKSLPNVGDYQRFAAESSGPRHTVRITRPFYLAKYETTAGQFRRFVEAAKHAPTGTIDWTGFVTPGQEDRQPVVGVSWADAEAFCRWLGPGYELPTEAQWEYAARGGAPGIWSFGNVPTKLLDHAVFGQAWPKPGPVGLKAPNPFGLFDVHGGADEWCRDWHVADFYRRSPIDDPANLDPPTQPNTGRASRGGSWNAAAVYTEVAFRSFDNPTRPALPKGFRVALTGDLKAAVGAATGAGGAWVSLFNGKDLTGWKTVPGSPANWTVVDGVLTGRGPVQNYLYSARGDYRDFHLRAECRVNDLGNSGVHFRVTVPTAEVMGAPPGYEVQVAGPAADQNATGSLMIFPAHEYMLARVTTPPVPANVWFTLEVIARGRRVVVRVNDKVLVDHEHAGPEVGHLALQAFPGTTAEFRKVEVKELTPEPAAPPPDVPPVSAAEAKAHQEAWAARLGVKVEFENSVGMKMRLIPPGEFTAGTTDAERAQVLADLRAGSAPQFVLDEVAAEPPPARVRVSDPFYAAAHEVTVGQFRRFVAATGYQTDGEKAKDGGWAHRDGRWQRHPAHQWRTPGNWTPGDDEPVTQVSWNDARAFCAWLGKEDGRAYALPTGVQWEYAARAGSAGRHGAADGVAALDAAAWFAGNLPAARPERPQPVGGKQANPFGLYDTLGNVWEWCADASPLRPGGRVTRGGGWNSGPASARVNIRGAGEPDRAWDAGTGFRVVVTGDLRAPVAPPAVAPPPGTLVLPLPEPWSAAVYAAIIQARRERVAAAEKGLAAAKARFDAGLNTRREVAEAEIGVFEAQLDGAPAAGAVRLLEQIVERHETRRAVAAARVEAGVLTPDALNPIDADIARARSRLADARLAVPQSRKD</sequence>
<keyword evidence="12" id="KW-1185">Reference proteome</keyword>
<feature type="region of interest" description="Disordered" evidence="8">
    <location>
        <begin position="784"/>
        <end position="805"/>
    </location>
</feature>
<dbReference type="InterPro" id="IPR011009">
    <property type="entry name" value="Kinase-like_dom_sf"/>
</dbReference>
<dbReference type="Pfam" id="PF00069">
    <property type="entry name" value="Pkinase"/>
    <property type="match status" value="1"/>
</dbReference>
<dbReference type="PROSITE" id="PS50011">
    <property type="entry name" value="PROTEIN_KINASE_DOM"/>
    <property type="match status" value="1"/>
</dbReference>
<dbReference type="CDD" id="cd14014">
    <property type="entry name" value="STKc_PknB_like"/>
    <property type="match status" value="1"/>
</dbReference>
<evidence type="ECO:0000256" key="5">
    <source>
        <dbReference type="ARBA" id="ARBA00022777"/>
    </source>
</evidence>
<dbReference type="Pfam" id="PF06439">
    <property type="entry name" value="3keto-disac_hyd"/>
    <property type="match status" value="1"/>
</dbReference>
<dbReference type="KEGG" id="uli:ETAA1_48070"/>
<dbReference type="InterPro" id="IPR005532">
    <property type="entry name" value="SUMF_dom"/>
</dbReference>
<dbReference type="PANTHER" id="PTHR23150">
    <property type="entry name" value="SULFATASE MODIFYING FACTOR 1, 2"/>
    <property type="match status" value="1"/>
</dbReference>
<keyword evidence="6 7" id="KW-0067">ATP-binding</keyword>
<dbReference type="PROSITE" id="PS00107">
    <property type="entry name" value="PROTEIN_KINASE_ATP"/>
    <property type="match status" value="1"/>
</dbReference>
<evidence type="ECO:0000256" key="2">
    <source>
        <dbReference type="ARBA" id="ARBA00022527"/>
    </source>
</evidence>
<evidence type="ECO:0000256" key="9">
    <source>
        <dbReference type="SAM" id="Phobius"/>
    </source>
</evidence>
<organism evidence="11 12">
    <name type="scientific">Urbifossiella limnaea</name>
    <dbReference type="NCBI Taxonomy" id="2528023"/>
    <lineage>
        <taxon>Bacteria</taxon>
        <taxon>Pseudomonadati</taxon>
        <taxon>Planctomycetota</taxon>
        <taxon>Planctomycetia</taxon>
        <taxon>Gemmatales</taxon>
        <taxon>Gemmataceae</taxon>
        <taxon>Urbifossiella</taxon>
    </lineage>
</organism>
<dbReference type="InterPro" id="IPR000719">
    <property type="entry name" value="Prot_kinase_dom"/>
</dbReference>
<dbReference type="SUPFAM" id="SSF56112">
    <property type="entry name" value="Protein kinase-like (PK-like)"/>
    <property type="match status" value="1"/>
</dbReference>
<dbReference type="InterPro" id="IPR010496">
    <property type="entry name" value="AL/BT2_dom"/>
</dbReference>
<dbReference type="Gene3D" id="3.30.200.20">
    <property type="entry name" value="Phosphorylase Kinase, domain 1"/>
    <property type="match status" value="1"/>
</dbReference>
<dbReference type="Gene3D" id="2.60.120.560">
    <property type="entry name" value="Exo-inulinase, domain 1"/>
    <property type="match status" value="1"/>
</dbReference>
<evidence type="ECO:0000256" key="3">
    <source>
        <dbReference type="ARBA" id="ARBA00022679"/>
    </source>
</evidence>
<keyword evidence="4 7" id="KW-0547">Nucleotide-binding</keyword>
<dbReference type="PROSITE" id="PS00108">
    <property type="entry name" value="PROTEIN_KINASE_ST"/>
    <property type="match status" value="1"/>
</dbReference>
<evidence type="ECO:0000256" key="6">
    <source>
        <dbReference type="ARBA" id="ARBA00022840"/>
    </source>
</evidence>
<dbReference type="Proteomes" id="UP000319576">
    <property type="component" value="Chromosome"/>
</dbReference>
<dbReference type="OrthoDB" id="9812426at2"/>
<dbReference type="InterPro" id="IPR051043">
    <property type="entry name" value="Sulfatase_Mod_Factor_Kinase"/>
</dbReference>
<feature type="domain" description="Protein kinase" evidence="10">
    <location>
        <begin position="116"/>
        <end position="378"/>
    </location>
</feature>
<evidence type="ECO:0000313" key="12">
    <source>
        <dbReference type="Proteomes" id="UP000319576"/>
    </source>
</evidence>
<keyword evidence="5 11" id="KW-0418">Kinase</keyword>
<dbReference type="SUPFAM" id="SSF56436">
    <property type="entry name" value="C-type lectin-like"/>
    <property type="match status" value="2"/>
</dbReference>
<feature type="compositionally biased region" description="Gly residues" evidence="8">
    <location>
        <begin position="78"/>
        <end position="88"/>
    </location>
</feature>
<dbReference type="InterPro" id="IPR042095">
    <property type="entry name" value="SUMF_sf"/>
</dbReference>
<dbReference type="InterPro" id="IPR017441">
    <property type="entry name" value="Protein_kinase_ATP_BS"/>
</dbReference>
<dbReference type="RefSeq" id="WP_145242871.1">
    <property type="nucleotide sequence ID" value="NZ_CP036273.1"/>
</dbReference>
<dbReference type="GO" id="GO:0120147">
    <property type="term" value="F:formylglycine-generating oxidase activity"/>
    <property type="evidence" value="ECO:0007669"/>
    <property type="project" value="TreeGrafter"/>
</dbReference>
<dbReference type="Gene3D" id="3.90.1580.10">
    <property type="entry name" value="paralog of FGE (formylglycine-generating enzyme)"/>
    <property type="match status" value="2"/>
</dbReference>
<dbReference type="GO" id="GO:0004674">
    <property type="term" value="F:protein serine/threonine kinase activity"/>
    <property type="evidence" value="ECO:0007669"/>
    <property type="project" value="UniProtKB-KW"/>
</dbReference>
<feature type="binding site" evidence="7">
    <location>
        <position position="145"/>
    </location>
    <ligand>
        <name>ATP</name>
        <dbReference type="ChEBI" id="CHEBI:30616"/>
    </ligand>
</feature>
<dbReference type="Pfam" id="PF03781">
    <property type="entry name" value="FGE-sulfatase"/>
    <property type="match status" value="2"/>
</dbReference>
<dbReference type="InterPro" id="IPR016187">
    <property type="entry name" value="CTDL_fold"/>
</dbReference>
<feature type="transmembrane region" description="Helical" evidence="9">
    <location>
        <begin position="410"/>
        <end position="433"/>
    </location>
</feature>
<dbReference type="EMBL" id="CP036273">
    <property type="protein sequence ID" value="QDU22819.1"/>
    <property type="molecule type" value="Genomic_DNA"/>
</dbReference>
<keyword evidence="3 11" id="KW-0808">Transferase</keyword>
<dbReference type="GO" id="GO:0005524">
    <property type="term" value="F:ATP binding"/>
    <property type="evidence" value="ECO:0007669"/>
    <property type="project" value="UniProtKB-UniRule"/>
</dbReference>
<evidence type="ECO:0000256" key="7">
    <source>
        <dbReference type="PROSITE-ProRule" id="PRU10141"/>
    </source>
</evidence>
<evidence type="ECO:0000259" key="10">
    <source>
        <dbReference type="PROSITE" id="PS50011"/>
    </source>
</evidence>
<dbReference type="InterPro" id="IPR008271">
    <property type="entry name" value="Ser/Thr_kinase_AS"/>
</dbReference>
<keyword evidence="2" id="KW-0723">Serine/threonine-protein kinase</keyword>
<gene>
    <name evidence="11" type="primary">pknB_46</name>
    <name evidence="11" type="ORF">ETAA1_48070</name>
</gene>
<dbReference type="PANTHER" id="PTHR23150:SF19">
    <property type="entry name" value="FORMYLGLYCINE-GENERATING ENZYME"/>
    <property type="match status" value="1"/>
</dbReference>
<dbReference type="Gene3D" id="1.10.510.10">
    <property type="entry name" value="Transferase(Phosphotransferase) domain 1"/>
    <property type="match status" value="1"/>
</dbReference>
<reference evidence="11 12" key="1">
    <citation type="submission" date="2019-02" db="EMBL/GenBank/DDBJ databases">
        <title>Deep-cultivation of Planctomycetes and their phenomic and genomic characterization uncovers novel biology.</title>
        <authorList>
            <person name="Wiegand S."/>
            <person name="Jogler M."/>
            <person name="Boedeker C."/>
            <person name="Pinto D."/>
            <person name="Vollmers J."/>
            <person name="Rivas-Marin E."/>
            <person name="Kohn T."/>
            <person name="Peeters S.H."/>
            <person name="Heuer A."/>
            <person name="Rast P."/>
            <person name="Oberbeckmann S."/>
            <person name="Bunk B."/>
            <person name="Jeske O."/>
            <person name="Meyerdierks A."/>
            <person name="Storesund J.E."/>
            <person name="Kallscheuer N."/>
            <person name="Luecker S."/>
            <person name="Lage O.M."/>
            <person name="Pohl T."/>
            <person name="Merkel B.J."/>
            <person name="Hornburger P."/>
            <person name="Mueller R.-W."/>
            <person name="Bruemmer F."/>
            <person name="Labrenz M."/>
            <person name="Spormann A.M."/>
            <person name="Op den Camp H."/>
            <person name="Overmann J."/>
            <person name="Amann R."/>
            <person name="Jetten M.S.M."/>
            <person name="Mascher T."/>
            <person name="Medema M.H."/>
            <person name="Devos D.P."/>
            <person name="Kaster A.-K."/>
            <person name="Ovreas L."/>
            <person name="Rohde M."/>
            <person name="Galperin M.Y."/>
            <person name="Jogler C."/>
        </authorList>
    </citation>
    <scope>NUCLEOTIDE SEQUENCE [LARGE SCALE GENOMIC DNA]</scope>
    <source>
        <strain evidence="11 12">ETA_A1</strain>
    </source>
</reference>
<keyword evidence="9" id="KW-0812">Transmembrane</keyword>
<evidence type="ECO:0000256" key="4">
    <source>
        <dbReference type="ARBA" id="ARBA00022741"/>
    </source>
</evidence>
<dbReference type="FunFam" id="1.10.510.10:FF:000021">
    <property type="entry name" value="Serine/threonine protein kinase"/>
    <property type="match status" value="1"/>
</dbReference>